<dbReference type="SUPFAM" id="SSF81301">
    <property type="entry name" value="Nucleotidyltransferase"/>
    <property type="match status" value="1"/>
</dbReference>
<dbReference type="CDD" id="cd05403">
    <property type="entry name" value="NT_KNTase_like"/>
    <property type="match status" value="1"/>
</dbReference>
<evidence type="ECO:0000313" key="9">
    <source>
        <dbReference type="EMBL" id="OGZ65577.1"/>
    </source>
</evidence>
<evidence type="ECO:0000313" key="10">
    <source>
        <dbReference type="Proteomes" id="UP000178774"/>
    </source>
</evidence>
<name>A0A1G2HSX2_9BACT</name>
<dbReference type="InterPro" id="IPR043519">
    <property type="entry name" value="NT_sf"/>
</dbReference>
<keyword evidence="5" id="KW-0547">Nucleotide-binding</keyword>
<evidence type="ECO:0000256" key="7">
    <source>
        <dbReference type="ARBA" id="ARBA00022842"/>
    </source>
</evidence>
<keyword evidence="3" id="KW-0548">Nucleotidyltransferase</keyword>
<reference evidence="9 10" key="1">
    <citation type="journal article" date="2016" name="Nat. Commun.">
        <title>Thousands of microbial genomes shed light on interconnected biogeochemical processes in an aquifer system.</title>
        <authorList>
            <person name="Anantharaman K."/>
            <person name="Brown C.T."/>
            <person name="Hug L.A."/>
            <person name="Sharon I."/>
            <person name="Castelle C.J."/>
            <person name="Probst A.J."/>
            <person name="Thomas B.C."/>
            <person name="Singh A."/>
            <person name="Wilkins M.J."/>
            <person name="Karaoz U."/>
            <person name="Brodie E.L."/>
            <person name="Williams K.H."/>
            <person name="Hubbard S.S."/>
            <person name="Banfield J.F."/>
        </authorList>
    </citation>
    <scope>NUCLEOTIDE SEQUENCE [LARGE SCALE GENOMIC DNA]</scope>
</reference>
<dbReference type="Pfam" id="PF18765">
    <property type="entry name" value="Polbeta"/>
    <property type="match status" value="1"/>
</dbReference>
<dbReference type="InterPro" id="IPR041633">
    <property type="entry name" value="Polbeta"/>
</dbReference>
<dbReference type="Gene3D" id="3.30.460.10">
    <property type="entry name" value="Beta Polymerase, domain 2"/>
    <property type="match status" value="1"/>
</dbReference>
<dbReference type="EMBL" id="MHOP01000020">
    <property type="protein sequence ID" value="OGZ65577.1"/>
    <property type="molecule type" value="Genomic_DNA"/>
</dbReference>
<evidence type="ECO:0000256" key="2">
    <source>
        <dbReference type="ARBA" id="ARBA00022679"/>
    </source>
</evidence>
<dbReference type="PANTHER" id="PTHR33571">
    <property type="entry name" value="SSL8005 PROTEIN"/>
    <property type="match status" value="1"/>
</dbReference>
<feature type="domain" description="Polymerase beta nucleotidyltransferase" evidence="8">
    <location>
        <begin position="9"/>
        <end position="96"/>
    </location>
</feature>
<dbReference type="InterPro" id="IPR052038">
    <property type="entry name" value="Type-VII_TA_antitoxin"/>
</dbReference>
<sequence length="97" mass="10799">MSVKDLQSKLAPIFRHYGVKRASVFGSVARGDDRPESDVDVMVKLGRPMGLVGFVGLVNEMEEKLGRKVDLVTEGGVNKFIKPHILPDLKTIYEDEK</sequence>
<organism evidence="9 10">
    <name type="scientific">Candidatus Staskawiczbacteria bacterium RIFCSPHIGHO2_01_FULL_41_41</name>
    <dbReference type="NCBI Taxonomy" id="1802203"/>
    <lineage>
        <taxon>Bacteria</taxon>
        <taxon>Candidatus Staskawicziibacteriota</taxon>
    </lineage>
</organism>
<evidence type="ECO:0000256" key="1">
    <source>
        <dbReference type="ARBA" id="ARBA00001946"/>
    </source>
</evidence>
<dbReference type="AlphaFoldDB" id="A0A1G2HSX2"/>
<keyword evidence="4" id="KW-0479">Metal-binding</keyword>
<dbReference type="Proteomes" id="UP000178774">
    <property type="component" value="Unassembled WGS sequence"/>
</dbReference>
<comment type="cofactor">
    <cofactor evidence="1">
        <name>Mg(2+)</name>
        <dbReference type="ChEBI" id="CHEBI:18420"/>
    </cofactor>
</comment>
<dbReference type="PANTHER" id="PTHR33571:SF14">
    <property type="entry name" value="PROTEIN ADENYLYLTRANSFERASE MJ0435-RELATED"/>
    <property type="match status" value="1"/>
</dbReference>
<proteinExistence type="predicted"/>
<comment type="caution">
    <text evidence="9">The sequence shown here is derived from an EMBL/GenBank/DDBJ whole genome shotgun (WGS) entry which is preliminary data.</text>
</comment>
<accession>A0A1G2HSX2</accession>
<evidence type="ECO:0000259" key="8">
    <source>
        <dbReference type="Pfam" id="PF18765"/>
    </source>
</evidence>
<evidence type="ECO:0000256" key="4">
    <source>
        <dbReference type="ARBA" id="ARBA00022723"/>
    </source>
</evidence>
<dbReference type="GO" id="GO:0046872">
    <property type="term" value="F:metal ion binding"/>
    <property type="evidence" value="ECO:0007669"/>
    <property type="project" value="UniProtKB-KW"/>
</dbReference>
<evidence type="ECO:0000256" key="3">
    <source>
        <dbReference type="ARBA" id="ARBA00022695"/>
    </source>
</evidence>
<keyword evidence="6" id="KW-0067">ATP-binding</keyword>
<keyword evidence="7" id="KW-0460">Magnesium</keyword>
<dbReference type="GO" id="GO:0005524">
    <property type="term" value="F:ATP binding"/>
    <property type="evidence" value="ECO:0007669"/>
    <property type="project" value="UniProtKB-KW"/>
</dbReference>
<protein>
    <recommendedName>
        <fullName evidence="8">Polymerase beta nucleotidyltransferase domain-containing protein</fullName>
    </recommendedName>
</protein>
<gene>
    <name evidence="9" type="ORF">A2822_03520</name>
</gene>
<evidence type="ECO:0000256" key="6">
    <source>
        <dbReference type="ARBA" id="ARBA00022840"/>
    </source>
</evidence>
<dbReference type="GO" id="GO:0016779">
    <property type="term" value="F:nucleotidyltransferase activity"/>
    <property type="evidence" value="ECO:0007669"/>
    <property type="project" value="UniProtKB-KW"/>
</dbReference>
<keyword evidence="2" id="KW-0808">Transferase</keyword>
<evidence type="ECO:0000256" key="5">
    <source>
        <dbReference type="ARBA" id="ARBA00022741"/>
    </source>
</evidence>